<accession>A0A413T125</accession>
<comment type="caution">
    <text evidence="3">The sequence shown here is derived from an EMBL/GenBank/DDBJ whole genome shotgun (WGS) entry which is preliminary data.</text>
</comment>
<protein>
    <submittedName>
        <fullName evidence="3">UpxY family transcription antiterminator</fullName>
    </submittedName>
</protein>
<dbReference type="CDD" id="cd09895">
    <property type="entry name" value="NGN_SP_UpxY"/>
    <property type="match status" value="1"/>
</dbReference>
<sequence length="199" mass="23580">MRKNFSQITTGKEMKQTIEENPIWIPLQTTYCKELQVAEFLRDSEIPYYIPQTYELQDAKDGSGRCERILVPAIHNLLFIRCNHYDREWCRRLQQSIPFPTYFMRRGRESADYCIISNREMQNFIRATNPEIQGMRFIDPEKLKNKKNVRVRVVRKGPLFGMEGQFVRYGGRHYIAIQVSGSAALLRVSYTWCELIEEI</sequence>
<reference evidence="3 4" key="1">
    <citation type="submission" date="2018-08" db="EMBL/GenBank/DDBJ databases">
        <title>A genome reference for cultivated species of the human gut microbiota.</title>
        <authorList>
            <person name="Zou Y."/>
            <person name="Xue W."/>
            <person name="Luo G."/>
        </authorList>
    </citation>
    <scope>NUCLEOTIDE SEQUENCE [LARGE SCALE GENOMIC DNA]</scope>
    <source>
        <strain evidence="3 4">AM42-38</strain>
    </source>
</reference>
<dbReference type="Proteomes" id="UP000283855">
    <property type="component" value="Unassembled WGS sequence"/>
</dbReference>
<dbReference type="InterPro" id="IPR006645">
    <property type="entry name" value="NGN-like_dom"/>
</dbReference>
<keyword evidence="1" id="KW-0804">Transcription</keyword>
<evidence type="ECO:0000259" key="2">
    <source>
        <dbReference type="Pfam" id="PF02357"/>
    </source>
</evidence>
<dbReference type="GO" id="GO:0006354">
    <property type="term" value="P:DNA-templated transcription elongation"/>
    <property type="evidence" value="ECO:0007669"/>
    <property type="project" value="InterPro"/>
</dbReference>
<gene>
    <name evidence="3" type="ORF">DW921_06380</name>
</gene>
<name>A0A413T125_9BACT</name>
<feature type="domain" description="NusG-like N-terminal" evidence="2">
    <location>
        <begin position="24"/>
        <end position="124"/>
    </location>
</feature>
<evidence type="ECO:0000313" key="4">
    <source>
        <dbReference type="Proteomes" id="UP000283855"/>
    </source>
</evidence>
<dbReference type="Pfam" id="PF02357">
    <property type="entry name" value="NusG"/>
    <property type="match status" value="1"/>
</dbReference>
<organism evidence="3 4">
    <name type="scientific">Phocaeicola coprophilus</name>
    <dbReference type="NCBI Taxonomy" id="387090"/>
    <lineage>
        <taxon>Bacteria</taxon>
        <taxon>Pseudomonadati</taxon>
        <taxon>Bacteroidota</taxon>
        <taxon>Bacteroidia</taxon>
        <taxon>Bacteroidales</taxon>
        <taxon>Bacteroidaceae</taxon>
        <taxon>Phocaeicola</taxon>
    </lineage>
</organism>
<dbReference type="InterPro" id="IPR036735">
    <property type="entry name" value="NGN_dom_sf"/>
</dbReference>
<dbReference type="EMBL" id="QSFT01000010">
    <property type="protein sequence ID" value="RHA76481.1"/>
    <property type="molecule type" value="Genomic_DNA"/>
</dbReference>
<evidence type="ECO:0000256" key="1">
    <source>
        <dbReference type="ARBA" id="ARBA00023163"/>
    </source>
</evidence>
<dbReference type="NCBIfam" id="NF033644">
    <property type="entry name" value="antiterm_UpxY"/>
    <property type="match status" value="1"/>
</dbReference>
<evidence type="ECO:0000313" key="3">
    <source>
        <dbReference type="EMBL" id="RHA76481.1"/>
    </source>
</evidence>
<dbReference type="Gene3D" id="3.30.70.940">
    <property type="entry name" value="NusG, N-terminal domain"/>
    <property type="match status" value="1"/>
</dbReference>
<proteinExistence type="predicted"/>
<dbReference type="AlphaFoldDB" id="A0A413T125"/>